<feature type="domain" description="Tubby C-terminal" evidence="3">
    <location>
        <begin position="34"/>
        <end position="369"/>
    </location>
</feature>
<dbReference type="AlphaFoldDB" id="A0ABD1XGT9"/>
<dbReference type="PANTHER" id="PTHR16517">
    <property type="entry name" value="TUBBY-RELATED"/>
    <property type="match status" value="1"/>
</dbReference>
<feature type="compositionally biased region" description="Basic and acidic residues" evidence="2">
    <location>
        <begin position="206"/>
        <end position="224"/>
    </location>
</feature>
<keyword evidence="5" id="KW-1185">Reference proteome</keyword>
<dbReference type="SUPFAM" id="SSF54518">
    <property type="entry name" value="Tubby C-terminal domain-like"/>
    <property type="match status" value="1"/>
</dbReference>
<dbReference type="Proteomes" id="UP001605036">
    <property type="component" value="Unassembled WGS sequence"/>
</dbReference>
<protein>
    <recommendedName>
        <fullName evidence="3">Tubby C-terminal domain-containing protein</fullName>
    </recommendedName>
</protein>
<organism evidence="4 5">
    <name type="scientific">Riccia fluitans</name>
    <dbReference type="NCBI Taxonomy" id="41844"/>
    <lineage>
        <taxon>Eukaryota</taxon>
        <taxon>Viridiplantae</taxon>
        <taxon>Streptophyta</taxon>
        <taxon>Embryophyta</taxon>
        <taxon>Marchantiophyta</taxon>
        <taxon>Marchantiopsida</taxon>
        <taxon>Marchantiidae</taxon>
        <taxon>Marchantiales</taxon>
        <taxon>Ricciaceae</taxon>
        <taxon>Riccia</taxon>
    </lineage>
</organism>
<comment type="caution">
    <text evidence="4">The sequence shown here is derived from an EMBL/GenBank/DDBJ whole genome shotgun (WGS) entry which is preliminary data.</text>
</comment>
<dbReference type="InterPro" id="IPR025659">
    <property type="entry name" value="Tubby-like_C"/>
</dbReference>
<evidence type="ECO:0000313" key="5">
    <source>
        <dbReference type="Proteomes" id="UP001605036"/>
    </source>
</evidence>
<reference evidence="4 5" key="1">
    <citation type="submission" date="2024-09" db="EMBL/GenBank/DDBJ databases">
        <title>Chromosome-scale assembly of Riccia fluitans.</title>
        <authorList>
            <person name="Paukszto L."/>
            <person name="Sawicki J."/>
            <person name="Karawczyk K."/>
            <person name="Piernik-Szablinska J."/>
            <person name="Szczecinska M."/>
            <person name="Mazdziarz M."/>
        </authorList>
    </citation>
    <scope>NUCLEOTIDE SEQUENCE [LARGE SCALE GENOMIC DNA]</scope>
    <source>
        <strain evidence="4">Rf_01</strain>
        <tissue evidence="4">Aerial parts of the thallus</tissue>
    </source>
</reference>
<dbReference type="PRINTS" id="PR01573">
    <property type="entry name" value="SUPERTUBBY"/>
</dbReference>
<evidence type="ECO:0000259" key="3">
    <source>
        <dbReference type="Pfam" id="PF01167"/>
    </source>
</evidence>
<sequence>MCDSSEDIPEHEQRIIRGVWQPRTVDPKQNISPCQPAPKERLVQCFIVKDPVSQAFCLFLQLSPQLSITNKGKFLLAAREINHVSRAECSIWSHLEDLSEESEFLIGKLVSNLSRTEYVLYDLRPCRDLAAASGCLRLHRGVPPGSVRVLEVHYNVSLGKPQQFKSIIHTVIPFHATDGRLEFIRAPDSTSRSSGRVFPADSGTEDLGKSEAHHVESEGNKGKAAEPLMDKSASWPGHEHRTLEASVGHSKSDVSMHYEQLSSDLKHGGKKGSKEDCAKVKTDGGESLILKTKAYEWDDTLKIYYAKFSGRGNVHASSKNFQMCDVSELRKNNSDTLLQFGEVNSDLYFMDYAYPLTAFEAFSICLPILD</sequence>
<evidence type="ECO:0000256" key="1">
    <source>
        <dbReference type="ARBA" id="ARBA00007129"/>
    </source>
</evidence>
<comment type="similarity">
    <text evidence="1">Belongs to the TUB family.</text>
</comment>
<dbReference type="PANTHER" id="PTHR16517:SF86">
    <property type="entry name" value="TUBBY-LIKE F-BOX PROTEIN 1"/>
    <property type="match status" value="1"/>
</dbReference>
<proteinExistence type="inferred from homology"/>
<evidence type="ECO:0000256" key="2">
    <source>
        <dbReference type="SAM" id="MobiDB-lite"/>
    </source>
</evidence>
<evidence type="ECO:0000313" key="4">
    <source>
        <dbReference type="EMBL" id="KAL2607990.1"/>
    </source>
</evidence>
<accession>A0ABD1XGT9</accession>
<feature type="region of interest" description="Disordered" evidence="2">
    <location>
        <begin position="188"/>
        <end position="235"/>
    </location>
</feature>
<dbReference type="EMBL" id="JBHFFA010000008">
    <property type="protein sequence ID" value="KAL2607990.1"/>
    <property type="molecule type" value="Genomic_DNA"/>
</dbReference>
<gene>
    <name evidence="4" type="ORF">R1flu_026563</name>
</gene>
<dbReference type="InterPro" id="IPR000007">
    <property type="entry name" value="Tubby_C"/>
</dbReference>
<dbReference type="Gene3D" id="3.20.90.10">
    <property type="entry name" value="Tubby Protein, Chain A"/>
    <property type="match status" value="1"/>
</dbReference>
<dbReference type="Pfam" id="PF01167">
    <property type="entry name" value="Tub"/>
    <property type="match status" value="1"/>
</dbReference>
<name>A0ABD1XGT9_9MARC</name>